<dbReference type="Gene3D" id="3.40.50.150">
    <property type="entry name" value="Vaccinia Virus protein VP39"/>
    <property type="match status" value="1"/>
</dbReference>
<gene>
    <name evidence="3" type="ORF">OHK93_007326</name>
</gene>
<dbReference type="Proteomes" id="UP001161017">
    <property type="component" value="Unassembled WGS sequence"/>
</dbReference>
<evidence type="ECO:0000313" key="4">
    <source>
        <dbReference type="Proteomes" id="UP001161017"/>
    </source>
</evidence>
<feature type="domain" description="Methyltransferase" evidence="2">
    <location>
        <begin position="79"/>
        <end position="174"/>
    </location>
</feature>
<reference evidence="3" key="1">
    <citation type="journal article" date="2023" name="Genome Biol. Evol.">
        <title>First Whole Genome Sequence and Flow Cytometry Genome Size Data for the Lichen-Forming Fungus Ramalina farinacea (Ascomycota).</title>
        <authorList>
            <person name="Llewellyn T."/>
            <person name="Mian S."/>
            <person name="Hill R."/>
            <person name="Leitch I.J."/>
            <person name="Gaya E."/>
        </authorList>
    </citation>
    <scope>NUCLEOTIDE SEQUENCE</scope>
    <source>
        <strain evidence="3">LIQ254RAFAR</strain>
    </source>
</reference>
<dbReference type="InterPro" id="IPR029063">
    <property type="entry name" value="SAM-dependent_MTases_sf"/>
</dbReference>
<organism evidence="3 4">
    <name type="scientific">Ramalina farinacea</name>
    <dbReference type="NCBI Taxonomy" id="258253"/>
    <lineage>
        <taxon>Eukaryota</taxon>
        <taxon>Fungi</taxon>
        <taxon>Dikarya</taxon>
        <taxon>Ascomycota</taxon>
        <taxon>Pezizomycotina</taxon>
        <taxon>Lecanoromycetes</taxon>
        <taxon>OSLEUM clade</taxon>
        <taxon>Lecanoromycetidae</taxon>
        <taxon>Lecanorales</taxon>
        <taxon>Lecanorineae</taxon>
        <taxon>Ramalinaceae</taxon>
        <taxon>Ramalina</taxon>
    </lineage>
</organism>
<keyword evidence="4" id="KW-1185">Reference proteome</keyword>
<dbReference type="PANTHER" id="PTHR43591">
    <property type="entry name" value="METHYLTRANSFERASE"/>
    <property type="match status" value="1"/>
</dbReference>
<feature type="region of interest" description="Disordered" evidence="1">
    <location>
        <begin position="1"/>
        <end position="36"/>
    </location>
</feature>
<dbReference type="SUPFAM" id="SSF53335">
    <property type="entry name" value="S-adenosyl-L-methionine-dependent methyltransferases"/>
    <property type="match status" value="1"/>
</dbReference>
<comment type="caution">
    <text evidence="3">The sequence shown here is derived from an EMBL/GenBank/DDBJ whole genome shotgun (WGS) entry which is preliminary data.</text>
</comment>
<evidence type="ECO:0000259" key="2">
    <source>
        <dbReference type="Pfam" id="PF13649"/>
    </source>
</evidence>
<evidence type="ECO:0000256" key="1">
    <source>
        <dbReference type="SAM" id="MobiDB-lite"/>
    </source>
</evidence>
<evidence type="ECO:0000313" key="3">
    <source>
        <dbReference type="EMBL" id="MDI1488052.1"/>
    </source>
</evidence>
<name>A0AA43QK93_9LECA</name>
<proteinExistence type="predicted"/>
<dbReference type="CDD" id="cd02440">
    <property type="entry name" value="AdoMet_MTases"/>
    <property type="match status" value="1"/>
</dbReference>
<dbReference type="Pfam" id="PF13649">
    <property type="entry name" value="Methyltransf_25"/>
    <property type="match status" value="1"/>
</dbReference>
<accession>A0AA43QK93</accession>
<dbReference type="EMBL" id="JAPUFD010000006">
    <property type="protein sequence ID" value="MDI1488052.1"/>
    <property type="molecule type" value="Genomic_DNA"/>
</dbReference>
<dbReference type="AlphaFoldDB" id="A0AA43QK93"/>
<protein>
    <recommendedName>
        <fullName evidence="2">Methyltransferase domain-containing protein</fullName>
    </recommendedName>
</protein>
<sequence length="312" mass="34267">MPSEPALVTNSFSEEETAKKSPISRNGKKSHPAPLGSQWSLHAAKYRQVADGTIFPFALMLADECHQISPLDAPSARALDDGTGTGVVTAALKSLYPSLHVIAADVSPGMIDSFTTRISDEGWENVEARLLDAQNLEGIGNASLSHVLSTFMVCLTPDPKKVVAEMLRVTRPGGVLGLGVWADPYFGALNTPFTKACRELDPGYQSVPMMDEEWTRADNVEEGLKEAGYVDVRMREMMMLKEWASLDEACDHFWNGKNPAVMLMHDSWKADGRPPLEELKPAFRRLYGEAMDRDGKVISEVWITMGTARKPG</sequence>
<dbReference type="InterPro" id="IPR041698">
    <property type="entry name" value="Methyltransf_25"/>
</dbReference>